<gene>
    <name evidence="1" type="ORF">CAMP_LOCUS18808</name>
</gene>
<organism evidence="1 2">
    <name type="scientific">Caenorhabditis angaria</name>
    <dbReference type="NCBI Taxonomy" id="860376"/>
    <lineage>
        <taxon>Eukaryota</taxon>
        <taxon>Metazoa</taxon>
        <taxon>Ecdysozoa</taxon>
        <taxon>Nematoda</taxon>
        <taxon>Chromadorea</taxon>
        <taxon>Rhabditida</taxon>
        <taxon>Rhabditina</taxon>
        <taxon>Rhabditomorpha</taxon>
        <taxon>Rhabditoidea</taxon>
        <taxon>Rhabditidae</taxon>
        <taxon>Peloderinae</taxon>
        <taxon>Caenorhabditis</taxon>
    </lineage>
</organism>
<evidence type="ECO:0000313" key="2">
    <source>
        <dbReference type="Proteomes" id="UP001152747"/>
    </source>
</evidence>
<sequence length="501" mass="58913">MDPPSEIQLNNLSRTQLHSFLKTCSYEHIENIRETNCRMKPFIDRNRRSYQKQQMQSLILANDLMKTRLAVKLHHIKTTRINNFANWVYKKDDGYNLDIHGLDPQWLIVDTKLNPLKQLDSWWLEERKKVSLNDNVNTVDALTKWFKNATHFELQTVRRANLGNILDNMPNLVHLKLHEKSTKVTCSNSDFEQLAEEFSEFEYLEIQPTLSSKITLGGLVEFLKRKLGMKELSDEELIAKLRHCDYEVLDCFRESDPTIRDFIAKHRMQLQRIPMGKMEVLHAENSIRVKVESVRMAGRPANDMYFIDTDKFGLHALETNPDELIIDDKVLAMCELNEEWINERRKVIIKNIPKSYETYVAMFKNCTHLTLNCQSTMKMETILSHMKNFVELKLTGFGTICHYEDLEKLMDATEVLEYLEIDLHPSSKIAANGLHRIIQEIYLADEAVMKFRNFPEPRLDVFGFLQEGAFIDEVIEREDHFEVRRPFESVIRVYVESVYKD</sequence>
<dbReference type="Proteomes" id="UP001152747">
    <property type="component" value="Unassembled WGS sequence"/>
</dbReference>
<comment type="caution">
    <text evidence="1">The sequence shown here is derived from an EMBL/GenBank/DDBJ whole genome shotgun (WGS) entry which is preliminary data.</text>
</comment>
<protein>
    <submittedName>
        <fullName evidence="1">Uncharacterized protein</fullName>
    </submittedName>
</protein>
<accession>A0A9P1J115</accession>
<name>A0A9P1J115_9PELO</name>
<dbReference type="EMBL" id="CANHGI010000006">
    <property type="protein sequence ID" value="CAI5456171.1"/>
    <property type="molecule type" value="Genomic_DNA"/>
</dbReference>
<reference evidence="1" key="1">
    <citation type="submission" date="2022-11" db="EMBL/GenBank/DDBJ databases">
        <authorList>
            <person name="Kikuchi T."/>
        </authorList>
    </citation>
    <scope>NUCLEOTIDE SEQUENCE</scope>
    <source>
        <strain evidence="1">PS1010</strain>
    </source>
</reference>
<dbReference type="AlphaFoldDB" id="A0A9P1J115"/>
<keyword evidence="2" id="KW-1185">Reference proteome</keyword>
<evidence type="ECO:0000313" key="1">
    <source>
        <dbReference type="EMBL" id="CAI5456171.1"/>
    </source>
</evidence>
<proteinExistence type="predicted"/>